<dbReference type="Pfam" id="PF17479">
    <property type="entry name" value="DUF3048_C"/>
    <property type="match status" value="1"/>
</dbReference>
<gene>
    <name evidence="3" type="ORF">COW24_01530</name>
</gene>
<comment type="caution">
    <text evidence="3">The sequence shown here is derived from an EMBL/GenBank/DDBJ whole genome shotgun (WGS) entry which is preliminary data.</text>
</comment>
<dbReference type="InterPro" id="IPR021416">
    <property type="entry name" value="DUF3048_N"/>
</dbReference>
<sequence length="348" mass="38566">MVIAILTIGVYWITVLTGNQQDSLKRPSDSNIGIDIDSNVIPVEAPTTLPRRLDGVMVAASEANPVPACVMIENAAFGGVRPQSGLSQASLVYELIVEGGITRFMAVYAGENSERVGPVRSARDTYLEFVSEYNCAYFHAGGSYTALLAVQSFSLRDVDGLREGGFFWRESRKVSPHNLFTSTENLYTAIDNHSWTKEDPPNYDTWKFVDDDLLSEANETANVIKIGYGGSYDAGYTYNAEHKVYERSTGGQIQTDEVTGETITARNVIVQHVQDGFEIEGKGRINWPVTGEGKVDIFRDGSHILGTWKKDTRQSRTKYFDEAGAEIDLLRGNSWISIVPPFISFEFQ</sequence>
<feature type="domain" description="DUF3048" evidence="1">
    <location>
        <begin position="58"/>
        <end position="194"/>
    </location>
</feature>
<reference evidence="3 4" key="1">
    <citation type="submission" date="2017-09" db="EMBL/GenBank/DDBJ databases">
        <title>Depth-based differentiation of microbial function through sediment-hosted aquifers and enrichment of novel symbionts in the deep terrestrial subsurface.</title>
        <authorList>
            <person name="Probst A.J."/>
            <person name="Ladd B."/>
            <person name="Jarett J.K."/>
            <person name="Geller-Mcgrath D.E."/>
            <person name="Sieber C.M."/>
            <person name="Emerson J.B."/>
            <person name="Anantharaman K."/>
            <person name="Thomas B.C."/>
            <person name="Malmstrom R."/>
            <person name="Stieglmeier M."/>
            <person name="Klingl A."/>
            <person name="Woyke T."/>
            <person name="Ryan C.M."/>
            <person name="Banfield J.F."/>
        </authorList>
    </citation>
    <scope>NUCLEOTIDE SEQUENCE [LARGE SCALE GENOMIC DNA]</scope>
    <source>
        <strain evidence="3">CG15_BIG_FIL_POST_REV_8_21_14_020_45_12</strain>
    </source>
</reference>
<proteinExistence type="predicted"/>
<evidence type="ECO:0000313" key="4">
    <source>
        <dbReference type="Proteomes" id="UP000230292"/>
    </source>
</evidence>
<accession>A0A2M7H4Q4</accession>
<evidence type="ECO:0000259" key="1">
    <source>
        <dbReference type="Pfam" id="PF11258"/>
    </source>
</evidence>
<dbReference type="Proteomes" id="UP000230292">
    <property type="component" value="Unassembled WGS sequence"/>
</dbReference>
<organism evidence="3 4">
    <name type="scientific">Candidatus Kerfeldbacteria bacterium CG15_BIG_FIL_POST_REV_8_21_14_020_45_12</name>
    <dbReference type="NCBI Taxonomy" id="2014247"/>
    <lineage>
        <taxon>Bacteria</taxon>
        <taxon>Candidatus Kerfeldiibacteriota</taxon>
    </lineage>
</organism>
<dbReference type="SUPFAM" id="SSF159774">
    <property type="entry name" value="YerB-like"/>
    <property type="match status" value="1"/>
</dbReference>
<dbReference type="InterPro" id="IPR035328">
    <property type="entry name" value="DUF3048_C"/>
</dbReference>
<dbReference type="AlphaFoldDB" id="A0A2M7H4Q4"/>
<protein>
    <recommendedName>
        <fullName evidence="5">DUF3048 domain-containing protein</fullName>
    </recommendedName>
</protein>
<evidence type="ECO:0000313" key="3">
    <source>
        <dbReference type="EMBL" id="PIW37206.1"/>
    </source>
</evidence>
<dbReference type="Pfam" id="PF11258">
    <property type="entry name" value="DUF3048"/>
    <property type="match status" value="1"/>
</dbReference>
<evidence type="ECO:0000259" key="2">
    <source>
        <dbReference type="Pfam" id="PF17479"/>
    </source>
</evidence>
<dbReference type="InterPro" id="IPR023158">
    <property type="entry name" value="YerB-like_sf"/>
</dbReference>
<dbReference type="Gene3D" id="3.50.90.10">
    <property type="entry name" value="YerB-like"/>
    <property type="match status" value="1"/>
</dbReference>
<feature type="domain" description="DUF3048" evidence="2">
    <location>
        <begin position="226"/>
        <end position="336"/>
    </location>
</feature>
<evidence type="ECO:0008006" key="5">
    <source>
        <dbReference type="Google" id="ProtNLM"/>
    </source>
</evidence>
<name>A0A2M7H4Q4_9BACT</name>
<dbReference type="EMBL" id="PFGC01000019">
    <property type="protein sequence ID" value="PIW37206.1"/>
    <property type="molecule type" value="Genomic_DNA"/>
</dbReference>